<feature type="domain" description="Nuclear condensin complex subunit 3 C-terminal" evidence="9">
    <location>
        <begin position="527"/>
        <end position="806"/>
    </location>
</feature>
<evidence type="ECO:0000313" key="11">
    <source>
        <dbReference type="Proteomes" id="UP000187455"/>
    </source>
</evidence>
<feature type="coiled-coil region" evidence="8">
    <location>
        <begin position="988"/>
        <end position="1015"/>
    </location>
</feature>
<organism evidence="10 11">
    <name type="scientific">Smittium mucronatum</name>
    <dbReference type="NCBI Taxonomy" id="133383"/>
    <lineage>
        <taxon>Eukaryota</taxon>
        <taxon>Fungi</taxon>
        <taxon>Fungi incertae sedis</taxon>
        <taxon>Zoopagomycota</taxon>
        <taxon>Kickxellomycotina</taxon>
        <taxon>Harpellomycetes</taxon>
        <taxon>Harpellales</taxon>
        <taxon>Legeriomycetaceae</taxon>
        <taxon>Smittium</taxon>
    </lineage>
</organism>
<name>A0A1R0GV33_9FUNG</name>
<dbReference type="SUPFAM" id="SSF48371">
    <property type="entry name" value="ARM repeat"/>
    <property type="match status" value="1"/>
</dbReference>
<dbReference type="AlphaFoldDB" id="A0A1R0GV33"/>
<dbReference type="GO" id="GO:0000793">
    <property type="term" value="C:condensed chromosome"/>
    <property type="evidence" value="ECO:0007669"/>
    <property type="project" value="TreeGrafter"/>
</dbReference>
<keyword evidence="5" id="KW-0498">Mitosis</keyword>
<evidence type="ECO:0000256" key="2">
    <source>
        <dbReference type="ARBA" id="ARBA00006533"/>
    </source>
</evidence>
<evidence type="ECO:0000256" key="6">
    <source>
        <dbReference type="ARBA" id="ARBA00023067"/>
    </source>
</evidence>
<dbReference type="InterPro" id="IPR011989">
    <property type="entry name" value="ARM-like"/>
</dbReference>
<dbReference type="Proteomes" id="UP000187455">
    <property type="component" value="Unassembled WGS sequence"/>
</dbReference>
<evidence type="ECO:0000256" key="3">
    <source>
        <dbReference type="ARBA" id="ARBA00022454"/>
    </source>
</evidence>
<dbReference type="GO" id="GO:0051301">
    <property type="term" value="P:cell division"/>
    <property type="evidence" value="ECO:0007669"/>
    <property type="project" value="UniProtKB-KW"/>
</dbReference>
<keyword evidence="6" id="KW-0226">DNA condensation</keyword>
<proteinExistence type="inferred from homology"/>
<comment type="caution">
    <text evidence="10">The sequence shown here is derived from an EMBL/GenBank/DDBJ whole genome shotgun (WGS) entry which is preliminary data.</text>
</comment>
<evidence type="ECO:0000256" key="4">
    <source>
        <dbReference type="ARBA" id="ARBA00022618"/>
    </source>
</evidence>
<evidence type="ECO:0000256" key="7">
    <source>
        <dbReference type="ARBA" id="ARBA00023306"/>
    </source>
</evidence>
<evidence type="ECO:0000256" key="1">
    <source>
        <dbReference type="ARBA" id="ARBA00004286"/>
    </source>
</evidence>
<accession>A0A1R0GV33</accession>
<dbReference type="InterPro" id="IPR016024">
    <property type="entry name" value="ARM-type_fold"/>
</dbReference>
<dbReference type="GO" id="GO:0007076">
    <property type="term" value="P:mitotic chromosome condensation"/>
    <property type="evidence" value="ECO:0007669"/>
    <property type="project" value="InterPro"/>
</dbReference>
<protein>
    <submittedName>
        <fullName evidence="10">Condensin complex subunit 3</fullName>
    </submittedName>
</protein>
<comment type="similarity">
    <text evidence="2">Belongs to the CND3 (condensin subunit 3) family.</text>
</comment>
<dbReference type="GO" id="GO:0000796">
    <property type="term" value="C:condensin complex"/>
    <property type="evidence" value="ECO:0007669"/>
    <property type="project" value="InterPro"/>
</dbReference>
<reference evidence="10 11" key="1">
    <citation type="journal article" date="2016" name="Mol. Biol. Evol.">
        <title>Genome-Wide Survey of Gut Fungi (Harpellales) Reveals the First Horizontally Transferred Ubiquitin Gene from a Mosquito Host.</title>
        <authorList>
            <person name="Wang Y."/>
            <person name="White M.M."/>
            <person name="Kvist S."/>
            <person name="Moncalvo J.M."/>
        </authorList>
    </citation>
    <scope>NUCLEOTIDE SEQUENCE [LARGE SCALE GENOMIC DNA]</scope>
    <source>
        <strain evidence="10 11">ALG-7-W6</strain>
    </source>
</reference>
<keyword evidence="8" id="KW-0175">Coiled coil</keyword>
<dbReference type="OrthoDB" id="27187at2759"/>
<dbReference type="InterPro" id="IPR025977">
    <property type="entry name" value="Cnd3_C"/>
</dbReference>
<dbReference type="EMBL" id="LSSL01003153">
    <property type="protein sequence ID" value="OLY80762.1"/>
    <property type="molecule type" value="Genomic_DNA"/>
</dbReference>
<keyword evidence="3" id="KW-0158">Chromosome</keyword>
<evidence type="ECO:0000256" key="8">
    <source>
        <dbReference type="SAM" id="Coils"/>
    </source>
</evidence>
<keyword evidence="11" id="KW-1185">Reference proteome</keyword>
<dbReference type="PANTHER" id="PTHR14418:SF5">
    <property type="entry name" value="CONDENSIN COMPLEX SUBUNIT 3"/>
    <property type="match status" value="1"/>
</dbReference>
<keyword evidence="7" id="KW-0131">Cell cycle</keyword>
<evidence type="ECO:0000256" key="5">
    <source>
        <dbReference type="ARBA" id="ARBA00022776"/>
    </source>
</evidence>
<comment type="subcellular location">
    <subcellularLocation>
        <location evidence="1">Chromosome</location>
    </subcellularLocation>
</comment>
<dbReference type="Gene3D" id="1.25.10.10">
    <property type="entry name" value="Leucine-rich Repeat Variant"/>
    <property type="match status" value="1"/>
</dbReference>
<dbReference type="PANTHER" id="PTHR14418">
    <property type="entry name" value="CONDENSIN COMPLEX SUBUNIT 3-RELATED"/>
    <property type="match status" value="1"/>
</dbReference>
<dbReference type="Pfam" id="PF12719">
    <property type="entry name" value="Cnd3"/>
    <property type="match status" value="1"/>
</dbReference>
<dbReference type="InterPro" id="IPR027165">
    <property type="entry name" value="CND3"/>
</dbReference>
<sequence length="1062" mass="120700">MKETETSQIIEKELCRILDSAQRNGSLHHRLVIELRKIQENKRTDNGIGEVQEFEAIFSEEFIKKLNFVLAVKKKEPSVERILKFVVAFIHYGYKKEDEAVPNTVNMMDTDDVFEDEPSTELTNQDGTLTSRFTEELILHLLHGFLAKEKMVRLRCCQLVSMLVVLLKDIDEDLYEELVNLLEKRLLDKEAGVRANAAIALCRLLNGDQMGNVKSLKKLSSMMKSEPNSEVRRAIMLGIDINPSTLPNLLERARDKDAINRKVLYGKVLSKVDYRILSIEKREELLISGIRDRDVGVQQACVQLIATCWLKDADYNLVSLFEGLDVVDSEIADETIKALLNSYPEIAEKIEFSSKVWEDLQPESSFLLRHTLEYYREKNDVSGLEERLPETLEIVKLIRKQLESRSSSDDRDGANRLEDEHDIEIADAEIDYIILQLLIISKNLDFLDELGRREMLTLMRKLLVIPDISEQHIGHIMDILRKLSLDETDFTQITVEVISGVQQNGEEALLIVSREELKAVKLLTQLKSLHIIKALLQRCYLSLSEHSPVYALTHEFVSPALSQNEPALLKCAVDCLALCSLLDKKMAVGNAGLLVAVCQQGVEEYKINGLQALFDISFIFGIDEISENLKKDELATVFMSALESENGEIQALAAQGLAKLLYGGRIPNASLVLHNLAVMYFHILTVDNLNLRQCLSYFFPAYCLSLSSNQREMAKAVVPIFIEYSSCYYLEWKGKVSDTVYQTTSQITQQLFSWTDPRIRIEFEKNIGSQSNDSSLTHDLVWFFEIGVDALLAANNYCKNINEDSDVSIIVLIIRGLINLTMKLDLENVPKTGIDSTDLSYKSEETEKALTFVYEKLFILSRCLRLSCATNFGSDLVIKRGIEKLEAIMFKILKTSRYGYSANEILKDLLRNQQLKIIFDSFVMDLERNTNGETNPVLGDILPVSESFSNLENEEVPVDSDEDAIITVKSEIEKDLDGVEAIDEGKDFSETVEEIKDQNDKLKKISENMSIVKKNGILKPKKSRKSIDINSKRPYPSKILFDPKSELDTVRQQIDDILLDEE</sequence>
<keyword evidence="4" id="KW-0132">Cell division</keyword>
<evidence type="ECO:0000259" key="9">
    <source>
        <dbReference type="Pfam" id="PF12719"/>
    </source>
</evidence>
<evidence type="ECO:0000313" key="10">
    <source>
        <dbReference type="EMBL" id="OLY80762.1"/>
    </source>
</evidence>
<gene>
    <name evidence="10" type="ORF">AYI68_g5135</name>
</gene>
<dbReference type="STRING" id="133383.A0A1R0GV33"/>